<evidence type="ECO:0000259" key="1">
    <source>
        <dbReference type="Pfam" id="PF13577"/>
    </source>
</evidence>
<dbReference type="SUPFAM" id="SSF54427">
    <property type="entry name" value="NTF2-like"/>
    <property type="match status" value="1"/>
</dbReference>
<evidence type="ECO:0000313" key="3">
    <source>
        <dbReference type="Proteomes" id="UP000295560"/>
    </source>
</evidence>
<dbReference type="OrthoDB" id="9130903at2"/>
<proteinExistence type="predicted"/>
<reference evidence="2 3" key="1">
    <citation type="submission" date="2019-03" db="EMBL/GenBank/DDBJ databases">
        <title>Sequencing the genomes of 1000 actinobacteria strains.</title>
        <authorList>
            <person name="Klenk H.-P."/>
        </authorList>
    </citation>
    <scope>NUCLEOTIDE SEQUENCE [LARGE SCALE GENOMIC DNA]</scope>
    <source>
        <strain evidence="2 3">DSM 44969</strain>
    </source>
</reference>
<dbReference type="Pfam" id="PF13577">
    <property type="entry name" value="SnoaL_4"/>
    <property type="match status" value="1"/>
</dbReference>
<dbReference type="CDD" id="cd00531">
    <property type="entry name" value="NTF2_like"/>
    <property type="match status" value="1"/>
</dbReference>
<dbReference type="Gene3D" id="3.10.450.50">
    <property type="match status" value="1"/>
</dbReference>
<protein>
    <submittedName>
        <fullName evidence="2">SnoaL-like protein</fullName>
    </submittedName>
</protein>
<name>A0A4R1HNL8_PSEEN</name>
<dbReference type="InterPro" id="IPR037401">
    <property type="entry name" value="SnoaL-like"/>
</dbReference>
<keyword evidence="3" id="KW-1185">Reference proteome</keyword>
<feature type="domain" description="SnoaL-like" evidence="1">
    <location>
        <begin position="12"/>
        <end position="136"/>
    </location>
</feature>
<organism evidence="2 3">
    <name type="scientific">Pseudonocardia endophytica</name>
    <dbReference type="NCBI Taxonomy" id="401976"/>
    <lineage>
        <taxon>Bacteria</taxon>
        <taxon>Bacillati</taxon>
        <taxon>Actinomycetota</taxon>
        <taxon>Actinomycetes</taxon>
        <taxon>Pseudonocardiales</taxon>
        <taxon>Pseudonocardiaceae</taxon>
        <taxon>Pseudonocardia</taxon>
    </lineage>
</organism>
<accession>A0A4R1HNL8</accession>
<dbReference type="EMBL" id="SMFZ01000002">
    <property type="protein sequence ID" value="TCK22195.1"/>
    <property type="molecule type" value="Genomic_DNA"/>
</dbReference>
<dbReference type="Proteomes" id="UP000295560">
    <property type="component" value="Unassembled WGS sequence"/>
</dbReference>
<sequence length="143" mass="15541">MSIDTDTTTRLTASVQAFYAAQMQLLDAGRVEAWAGTFTEDGVFAAGGIPEPARGRSTIEAGARGVAEQFDRAGITRRHWLGMVDAQPQDDGTVRARSYALVYEIPEGGDPILRRSTTCDDVLVQDSGSWLVRHRTVVRDGLD</sequence>
<dbReference type="RefSeq" id="WP_132430871.1">
    <property type="nucleotide sequence ID" value="NZ_SMFZ01000002.1"/>
</dbReference>
<comment type="caution">
    <text evidence="2">The sequence shown here is derived from an EMBL/GenBank/DDBJ whole genome shotgun (WGS) entry which is preliminary data.</text>
</comment>
<evidence type="ECO:0000313" key="2">
    <source>
        <dbReference type="EMBL" id="TCK22195.1"/>
    </source>
</evidence>
<dbReference type="InterPro" id="IPR032710">
    <property type="entry name" value="NTF2-like_dom_sf"/>
</dbReference>
<gene>
    <name evidence="2" type="ORF">EV378_6195</name>
</gene>
<dbReference type="AlphaFoldDB" id="A0A4R1HNL8"/>